<name>A0ACC0ZIV9_9ROSI</name>
<sequence length="114" mass="12731">MDIEPLWALGGWFIFLDNCMAAPKTPSTISGTTTKTHPLFLLFALFCIFLILLSSTHPVNPSKMSPSITHKRFLLESSSTVNLHPKQTKNKRTKREFRAAAHEVPSGPNPISNR</sequence>
<organism evidence="1 2">
    <name type="scientific">Pistacia integerrima</name>
    <dbReference type="NCBI Taxonomy" id="434235"/>
    <lineage>
        <taxon>Eukaryota</taxon>
        <taxon>Viridiplantae</taxon>
        <taxon>Streptophyta</taxon>
        <taxon>Embryophyta</taxon>
        <taxon>Tracheophyta</taxon>
        <taxon>Spermatophyta</taxon>
        <taxon>Magnoliopsida</taxon>
        <taxon>eudicotyledons</taxon>
        <taxon>Gunneridae</taxon>
        <taxon>Pentapetalae</taxon>
        <taxon>rosids</taxon>
        <taxon>malvids</taxon>
        <taxon>Sapindales</taxon>
        <taxon>Anacardiaceae</taxon>
        <taxon>Pistacia</taxon>
    </lineage>
</organism>
<evidence type="ECO:0000313" key="1">
    <source>
        <dbReference type="EMBL" id="KAJ0052048.1"/>
    </source>
</evidence>
<dbReference type="Proteomes" id="UP001163603">
    <property type="component" value="Chromosome 1"/>
</dbReference>
<comment type="caution">
    <text evidence="1">The sequence shown here is derived from an EMBL/GenBank/DDBJ whole genome shotgun (WGS) entry which is preliminary data.</text>
</comment>
<reference evidence="2" key="1">
    <citation type="journal article" date="2023" name="G3 (Bethesda)">
        <title>Genome assembly and association tests identify interacting loci associated with vigor, precocity, and sex in interspecific pistachio rootstocks.</title>
        <authorList>
            <person name="Palmer W."/>
            <person name="Jacygrad E."/>
            <person name="Sagayaradj S."/>
            <person name="Cavanaugh K."/>
            <person name="Han R."/>
            <person name="Bertier L."/>
            <person name="Beede B."/>
            <person name="Kafkas S."/>
            <person name="Golino D."/>
            <person name="Preece J."/>
            <person name="Michelmore R."/>
        </authorList>
    </citation>
    <scope>NUCLEOTIDE SEQUENCE [LARGE SCALE GENOMIC DNA]</scope>
</reference>
<proteinExistence type="predicted"/>
<dbReference type="EMBL" id="CM047736">
    <property type="protein sequence ID" value="KAJ0052048.1"/>
    <property type="molecule type" value="Genomic_DNA"/>
</dbReference>
<keyword evidence="2" id="KW-1185">Reference proteome</keyword>
<gene>
    <name evidence="1" type="ORF">Pint_01572</name>
</gene>
<evidence type="ECO:0000313" key="2">
    <source>
        <dbReference type="Proteomes" id="UP001163603"/>
    </source>
</evidence>
<protein>
    <submittedName>
        <fullName evidence="1">Uncharacterized protein</fullName>
    </submittedName>
</protein>
<accession>A0ACC0ZIV9</accession>